<accession>A0ACB9H737</accession>
<dbReference type="EMBL" id="CM042009">
    <property type="protein sequence ID" value="KAI3791066.1"/>
    <property type="molecule type" value="Genomic_DNA"/>
</dbReference>
<proteinExistence type="predicted"/>
<evidence type="ECO:0000313" key="1">
    <source>
        <dbReference type="EMBL" id="KAI3791066.1"/>
    </source>
</evidence>
<keyword evidence="2" id="KW-1185">Reference proteome</keyword>
<sequence length="84" mass="9259">MKRHEPAVAKPRDTTPDTSPSTETSKSVPPLSPSATDFATAKIVPPLRRIDQRFRFRNCMELLSSNAGINSSRTAFDQTMSPDP</sequence>
<reference evidence="2" key="1">
    <citation type="journal article" date="2022" name="Mol. Ecol. Resour.">
        <title>The genomes of chicory, endive, great burdock and yacon provide insights into Asteraceae palaeo-polyploidization history and plant inulin production.</title>
        <authorList>
            <person name="Fan W."/>
            <person name="Wang S."/>
            <person name="Wang H."/>
            <person name="Wang A."/>
            <person name="Jiang F."/>
            <person name="Liu H."/>
            <person name="Zhao H."/>
            <person name="Xu D."/>
            <person name="Zhang Y."/>
        </authorList>
    </citation>
    <scope>NUCLEOTIDE SEQUENCE [LARGE SCALE GENOMIC DNA]</scope>
    <source>
        <strain evidence="2">cv. Punajuju</strain>
    </source>
</reference>
<evidence type="ECO:0000313" key="2">
    <source>
        <dbReference type="Proteomes" id="UP001055811"/>
    </source>
</evidence>
<organism evidence="1 2">
    <name type="scientific">Cichorium intybus</name>
    <name type="common">Chicory</name>
    <dbReference type="NCBI Taxonomy" id="13427"/>
    <lineage>
        <taxon>Eukaryota</taxon>
        <taxon>Viridiplantae</taxon>
        <taxon>Streptophyta</taxon>
        <taxon>Embryophyta</taxon>
        <taxon>Tracheophyta</taxon>
        <taxon>Spermatophyta</taxon>
        <taxon>Magnoliopsida</taxon>
        <taxon>eudicotyledons</taxon>
        <taxon>Gunneridae</taxon>
        <taxon>Pentapetalae</taxon>
        <taxon>asterids</taxon>
        <taxon>campanulids</taxon>
        <taxon>Asterales</taxon>
        <taxon>Asteraceae</taxon>
        <taxon>Cichorioideae</taxon>
        <taxon>Cichorieae</taxon>
        <taxon>Cichoriinae</taxon>
        <taxon>Cichorium</taxon>
    </lineage>
</organism>
<gene>
    <name evidence="1" type="ORF">L2E82_04641</name>
</gene>
<protein>
    <submittedName>
        <fullName evidence="1">Uncharacterized protein</fullName>
    </submittedName>
</protein>
<name>A0ACB9H737_CICIN</name>
<reference evidence="1 2" key="2">
    <citation type="journal article" date="2022" name="Mol. Ecol. Resour.">
        <title>The genomes of chicory, endive, great burdock and yacon provide insights into Asteraceae paleo-polyploidization history and plant inulin production.</title>
        <authorList>
            <person name="Fan W."/>
            <person name="Wang S."/>
            <person name="Wang H."/>
            <person name="Wang A."/>
            <person name="Jiang F."/>
            <person name="Liu H."/>
            <person name="Zhao H."/>
            <person name="Xu D."/>
            <person name="Zhang Y."/>
        </authorList>
    </citation>
    <scope>NUCLEOTIDE SEQUENCE [LARGE SCALE GENOMIC DNA]</scope>
    <source>
        <strain evidence="2">cv. Punajuju</strain>
        <tissue evidence="1">Leaves</tissue>
    </source>
</reference>
<comment type="caution">
    <text evidence="1">The sequence shown here is derived from an EMBL/GenBank/DDBJ whole genome shotgun (WGS) entry which is preliminary data.</text>
</comment>
<dbReference type="Proteomes" id="UP001055811">
    <property type="component" value="Linkage Group LG01"/>
</dbReference>